<dbReference type="InterPro" id="IPR012964">
    <property type="entry name" value="DUF1702"/>
</dbReference>
<dbReference type="Pfam" id="PF08012">
    <property type="entry name" value="DUF1702"/>
    <property type="match status" value="1"/>
</dbReference>
<gene>
    <name evidence="1" type="ORF">AVDCRST_MAG66-2336</name>
</gene>
<sequence>MSSLIGSVRRLTLAPLLAEVTSAGRGFPVVPGPGAEHLDAIPQTVVCGFEWGIDSSGLWELRRRLALVAPELRGFAYEGAEMAAVVLDAMSGFRTRRTLQLLSGPGRPHLLLAYIGVGFAMARLPRPLWRRVLPDLDLPHHPTMSWLAVDGYGFDRAYFDTRSVVHEQREPAAYPWLGRPDYFPRAVDQGVGRALWFIHGADVREVARALALFPARRHADLWSGVGLAASVAGGATGDDLVLLRRLAEEHGTQLGLGAVFAAVARTESGCVPEHTSTATSVLAELTVADAVALAGRTAVTEEAGTPGAPAYEVWRAAIRAALAEGPRHRAAA</sequence>
<proteinExistence type="predicted"/>
<name>A0A6J4PNS6_9PSEU</name>
<organism evidence="1">
    <name type="scientific">uncultured Pseudonocardia sp</name>
    <dbReference type="NCBI Taxonomy" id="211455"/>
    <lineage>
        <taxon>Bacteria</taxon>
        <taxon>Bacillati</taxon>
        <taxon>Actinomycetota</taxon>
        <taxon>Actinomycetes</taxon>
        <taxon>Pseudonocardiales</taxon>
        <taxon>Pseudonocardiaceae</taxon>
        <taxon>Pseudonocardia</taxon>
        <taxon>environmental samples</taxon>
    </lineage>
</organism>
<dbReference type="EMBL" id="CADCUS010000338">
    <property type="protein sequence ID" value="CAA9415357.1"/>
    <property type="molecule type" value="Genomic_DNA"/>
</dbReference>
<reference evidence="1" key="1">
    <citation type="submission" date="2020-02" db="EMBL/GenBank/DDBJ databases">
        <authorList>
            <person name="Meier V. D."/>
        </authorList>
    </citation>
    <scope>NUCLEOTIDE SEQUENCE</scope>
    <source>
        <strain evidence="1">AVDCRST_MAG66</strain>
    </source>
</reference>
<accession>A0A6J4PNS6</accession>
<evidence type="ECO:0000313" key="1">
    <source>
        <dbReference type="EMBL" id="CAA9415357.1"/>
    </source>
</evidence>
<dbReference type="AlphaFoldDB" id="A0A6J4PNS6"/>
<protein>
    <submittedName>
        <fullName evidence="1">UnbL</fullName>
    </submittedName>
</protein>